<name>A0A3R9Q085_9BACT</name>
<evidence type="ECO:0000256" key="1">
    <source>
        <dbReference type="ARBA" id="ARBA00023172"/>
    </source>
</evidence>
<dbReference type="SUPFAM" id="SSF56349">
    <property type="entry name" value="DNA breaking-rejoining enzymes"/>
    <property type="match status" value="1"/>
</dbReference>
<dbReference type="Gene3D" id="1.10.443.10">
    <property type="entry name" value="Intergrase catalytic core"/>
    <property type="match status" value="1"/>
</dbReference>
<gene>
    <name evidence="2" type="ORF">EI291_05645</name>
</gene>
<dbReference type="Proteomes" id="UP000273500">
    <property type="component" value="Unassembled WGS sequence"/>
</dbReference>
<dbReference type="InterPro" id="IPR013762">
    <property type="entry name" value="Integrase-like_cat_sf"/>
</dbReference>
<dbReference type="GO" id="GO:0015074">
    <property type="term" value="P:DNA integration"/>
    <property type="evidence" value="ECO:0007669"/>
    <property type="project" value="InterPro"/>
</dbReference>
<dbReference type="GO" id="GO:0006310">
    <property type="term" value="P:DNA recombination"/>
    <property type="evidence" value="ECO:0007669"/>
    <property type="project" value="UniProtKB-KW"/>
</dbReference>
<organism evidence="2 3">
    <name type="scientific">Hymenobacter rigui</name>
    <dbReference type="NCBI Taxonomy" id="334424"/>
    <lineage>
        <taxon>Bacteria</taxon>
        <taxon>Pseudomonadati</taxon>
        <taxon>Bacteroidota</taxon>
        <taxon>Cytophagia</taxon>
        <taxon>Cytophagales</taxon>
        <taxon>Hymenobacteraceae</taxon>
        <taxon>Hymenobacter</taxon>
    </lineage>
</organism>
<sequence>MTRSRPGFYNKFRIHVYLRRPRPDGFYQVRIVCYFHGTDFSVSPGLLILPERQKGRKVEQLFEPKTGRVLSDHPEAEHINDELNKWEKTLRDAFRSLAGPLGTTQVTRAMLEEAVYGPMAGEPTAPQPALLSPAELTISTHYAQWQQENQGLHSASHLRHYQHVVDQLEAWKPGLLAGQLTEQLVRDWRKKLVDRGDSDGSIAEHYKFFRLLATRIGLNPKAPWLRYKALHAVQLDLTREELHQLITVRLDDARLAEERDRWLLQCLSGRRDSDVRSISAQQITELRTADGQTVAALRHYQGKTAAEVLLPLPPLAARIGRRWGWDLPERVNRRRTGLIKEVAKLAGLNRLFNDAKISNGEVQDNYRPVWEVIGTHTARHTAGSLVLEFSAGDKSIASYLLGHAQNATSTDIYAKDKARRVAVPLLEAWKQILGPYYDADPPGWVDAEDGGPLRAKVYITKKNRKPRTE</sequence>
<evidence type="ECO:0000313" key="3">
    <source>
        <dbReference type="Proteomes" id="UP000273500"/>
    </source>
</evidence>
<dbReference type="RefSeq" id="WP_125418834.1">
    <property type="nucleotide sequence ID" value="NZ_RWIT01000002.1"/>
</dbReference>
<proteinExistence type="predicted"/>
<keyword evidence="1" id="KW-0233">DNA recombination</keyword>
<dbReference type="AlphaFoldDB" id="A0A3R9Q085"/>
<comment type="caution">
    <text evidence="2">The sequence shown here is derived from an EMBL/GenBank/DDBJ whole genome shotgun (WGS) entry which is preliminary data.</text>
</comment>
<keyword evidence="3" id="KW-1185">Reference proteome</keyword>
<protein>
    <recommendedName>
        <fullName evidence="4">Tyr recombinase domain-containing protein</fullName>
    </recommendedName>
</protein>
<evidence type="ECO:0000313" key="2">
    <source>
        <dbReference type="EMBL" id="RSK50136.1"/>
    </source>
</evidence>
<evidence type="ECO:0008006" key="4">
    <source>
        <dbReference type="Google" id="ProtNLM"/>
    </source>
</evidence>
<dbReference type="EMBL" id="RWIT01000002">
    <property type="protein sequence ID" value="RSK50136.1"/>
    <property type="molecule type" value="Genomic_DNA"/>
</dbReference>
<dbReference type="OrthoDB" id="892893at2"/>
<reference evidence="2 3" key="1">
    <citation type="submission" date="2018-12" db="EMBL/GenBank/DDBJ databases">
        <authorList>
            <person name="Feng G."/>
            <person name="Zhu H."/>
        </authorList>
    </citation>
    <scope>NUCLEOTIDE SEQUENCE [LARGE SCALE GENOMIC DNA]</scope>
    <source>
        <strain evidence="2 3">KCTC 12533</strain>
    </source>
</reference>
<dbReference type="InterPro" id="IPR011010">
    <property type="entry name" value="DNA_brk_join_enz"/>
</dbReference>
<accession>A0A3R9Q085</accession>
<dbReference type="GO" id="GO:0003677">
    <property type="term" value="F:DNA binding"/>
    <property type="evidence" value="ECO:0007669"/>
    <property type="project" value="InterPro"/>
</dbReference>